<name>A0A369JB46_HYPMA</name>
<accession>A0A369JB46</accession>
<gene>
    <name evidence="2" type="ORF">Hypma_003411</name>
</gene>
<evidence type="ECO:0000256" key="1">
    <source>
        <dbReference type="SAM" id="MobiDB-lite"/>
    </source>
</evidence>
<dbReference type="Proteomes" id="UP000076154">
    <property type="component" value="Unassembled WGS sequence"/>
</dbReference>
<feature type="region of interest" description="Disordered" evidence="1">
    <location>
        <begin position="206"/>
        <end position="256"/>
    </location>
</feature>
<protein>
    <submittedName>
        <fullName evidence="2">Uncharacterized protein</fullName>
    </submittedName>
</protein>
<proteinExistence type="predicted"/>
<dbReference type="EMBL" id="LUEZ02000135">
    <property type="protein sequence ID" value="RDB16086.1"/>
    <property type="molecule type" value="Genomic_DNA"/>
</dbReference>
<keyword evidence="3" id="KW-1185">Reference proteome</keyword>
<comment type="caution">
    <text evidence="2">The sequence shown here is derived from an EMBL/GenBank/DDBJ whole genome shotgun (WGS) entry which is preliminary data.</text>
</comment>
<reference evidence="2" key="1">
    <citation type="submission" date="2018-04" db="EMBL/GenBank/DDBJ databases">
        <title>Whole genome sequencing of Hypsizygus marmoreus.</title>
        <authorList>
            <person name="Choi I.-G."/>
            <person name="Min B."/>
            <person name="Kim J.-G."/>
            <person name="Kim S."/>
            <person name="Oh Y.-L."/>
            <person name="Kong W.-S."/>
            <person name="Park H."/>
            <person name="Jeong J."/>
            <person name="Song E.-S."/>
        </authorList>
    </citation>
    <scope>NUCLEOTIDE SEQUENCE [LARGE SCALE GENOMIC DNA]</scope>
    <source>
        <strain evidence="2">51987-8</strain>
    </source>
</reference>
<feature type="compositionally biased region" description="Polar residues" evidence="1">
    <location>
        <begin position="221"/>
        <end position="241"/>
    </location>
</feature>
<dbReference type="OrthoDB" id="5596707at2759"/>
<dbReference type="InParanoid" id="A0A369JB46"/>
<evidence type="ECO:0000313" key="2">
    <source>
        <dbReference type="EMBL" id="RDB16086.1"/>
    </source>
</evidence>
<sequence length="353" mass="39896">MLKNTPPQRSEYANRPEDTPSLPASSFRDPNLIAASYKRLLSGNINMTQSWPIRPIGSVRQKVRSMIQGKSYHHQATSENTRSWAGSSVGTKQCVHRKFAPNELPSKAAIMQATTMVSALGSDRENLVVASDFEKLPCPRTLFQQIVALRRKSGYNWVLCYRSDLIMTMESSKRYSKHMGRHPKLKALAVGGTTNFSYTCASHQRFRKRRSTSDHAPYPPNTGQNDHSNESGLPTDETTYARTYPTGRPLNLKPDQPEQTYIISTPDHHRIYPTTQRTPRPNVCDPSAPIAPNFPTRIANRVKPVATLPSEEFRIVRRIPVDPLLALYPCLPFKCETILPWKRGNTKLIRMLA</sequence>
<evidence type="ECO:0000313" key="3">
    <source>
        <dbReference type="Proteomes" id="UP000076154"/>
    </source>
</evidence>
<organism evidence="2 3">
    <name type="scientific">Hypsizygus marmoreus</name>
    <name type="common">White beech mushroom</name>
    <name type="synonym">Agaricus marmoreus</name>
    <dbReference type="NCBI Taxonomy" id="39966"/>
    <lineage>
        <taxon>Eukaryota</taxon>
        <taxon>Fungi</taxon>
        <taxon>Dikarya</taxon>
        <taxon>Basidiomycota</taxon>
        <taxon>Agaricomycotina</taxon>
        <taxon>Agaricomycetes</taxon>
        <taxon>Agaricomycetidae</taxon>
        <taxon>Agaricales</taxon>
        <taxon>Tricholomatineae</taxon>
        <taxon>Lyophyllaceae</taxon>
        <taxon>Hypsizygus</taxon>
    </lineage>
</organism>
<feature type="region of interest" description="Disordered" evidence="1">
    <location>
        <begin position="1"/>
        <end position="28"/>
    </location>
</feature>
<dbReference type="AlphaFoldDB" id="A0A369JB46"/>